<evidence type="ECO:0000256" key="1">
    <source>
        <dbReference type="ARBA" id="ARBA00022553"/>
    </source>
</evidence>
<feature type="domain" description="Desmoplakin SH3" evidence="4">
    <location>
        <begin position="71"/>
        <end position="111"/>
    </location>
</feature>
<keyword evidence="6" id="KW-1185">Reference proteome</keyword>
<accession>A0A183S8I9</accession>
<evidence type="ECO:0000259" key="4">
    <source>
        <dbReference type="Pfam" id="PF17902"/>
    </source>
</evidence>
<evidence type="ECO:0000313" key="5">
    <source>
        <dbReference type="EMBL" id="VDL85762.1"/>
    </source>
</evidence>
<name>A0A183S8I9_SCHSO</name>
<reference evidence="7" key="1">
    <citation type="submission" date="2016-06" db="UniProtKB">
        <authorList>
            <consortium name="WormBaseParasite"/>
        </authorList>
    </citation>
    <scope>IDENTIFICATION</scope>
</reference>
<sequence>FYYISDHFFNELKNKTTYLYKLAEDIASDDTYTPVNVAERLSAILNESLQQFQSMSSEVFKLIDKAHKVSPVYQRTQPLARPTIGMMLCDYKTTNFSLRAGQQVIVLDNNMPTPSTSSDEIATASTQTGTSTTTTTTTGTQCPCKRQPPSPSNQDLLAGSSVTDDSTSYTEDTECSTYDVSHSSGPVTCSSTTCMQREARMWKVRTPDSSVMISVPSVCIWLCETDRQAIDHSFQLAEYFVKVWADLLDYWLVGLVNMFSRVFVSMEEAKYIHVESQAVLNQLFEELERAFPGRQTGQINQKFTEILAKLRRRIRTQQQGSASSRDVRITTIEVAKYRKVLRQFGSDAVAMSSKINVMTGVELRLQQGDGGSTECKSSLFWQRY</sequence>
<evidence type="ECO:0000256" key="3">
    <source>
        <dbReference type="SAM" id="MobiDB-lite"/>
    </source>
</evidence>
<evidence type="ECO:0000313" key="7">
    <source>
        <dbReference type="WBParaSite" id="SSLN_0000056201-mRNA-1"/>
    </source>
</evidence>
<reference evidence="5 6" key="2">
    <citation type="submission" date="2018-11" db="EMBL/GenBank/DDBJ databases">
        <authorList>
            <consortium name="Pathogen Informatics"/>
        </authorList>
    </citation>
    <scope>NUCLEOTIDE SEQUENCE [LARGE SCALE GENOMIC DNA]</scope>
    <source>
        <strain evidence="5 6">NST_G2</strain>
    </source>
</reference>
<dbReference type="Proteomes" id="UP000275846">
    <property type="component" value="Unassembled WGS sequence"/>
</dbReference>
<evidence type="ECO:0000256" key="2">
    <source>
        <dbReference type="ARBA" id="ARBA00022737"/>
    </source>
</evidence>
<dbReference type="WBParaSite" id="SSLN_0000056201-mRNA-1">
    <property type="protein sequence ID" value="SSLN_0000056201-mRNA-1"/>
    <property type="gene ID" value="SSLN_0000056201"/>
</dbReference>
<protein>
    <submittedName>
        <fullName evidence="7">SH3_10 domain-containing protein</fullName>
    </submittedName>
</protein>
<dbReference type="EMBL" id="UYSU01000415">
    <property type="protein sequence ID" value="VDL85762.1"/>
    <property type="molecule type" value="Genomic_DNA"/>
</dbReference>
<dbReference type="InterPro" id="IPR041615">
    <property type="entry name" value="Desmoplakin_SH3"/>
</dbReference>
<dbReference type="Pfam" id="PF17902">
    <property type="entry name" value="SH3_10"/>
    <property type="match status" value="1"/>
</dbReference>
<feature type="compositionally biased region" description="Low complexity" evidence="3">
    <location>
        <begin position="122"/>
        <end position="141"/>
    </location>
</feature>
<feature type="region of interest" description="Disordered" evidence="3">
    <location>
        <begin position="110"/>
        <end position="172"/>
    </location>
</feature>
<keyword evidence="1" id="KW-0597">Phosphoprotein</keyword>
<keyword evidence="2" id="KW-0677">Repeat</keyword>
<gene>
    <name evidence="5" type="ORF">SSLN_LOCUS537</name>
</gene>
<proteinExistence type="predicted"/>
<dbReference type="AlphaFoldDB" id="A0A183S8I9"/>
<evidence type="ECO:0000313" key="6">
    <source>
        <dbReference type="Proteomes" id="UP000275846"/>
    </source>
</evidence>
<organism evidence="7">
    <name type="scientific">Schistocephalus solidus</name>
    <name type="common">Tapeworm</name>
    <dbReference type="NCBI Taxonomy" id="70667"/>
    <lineage>
        <taxon>Eukaryota</taxon>
        <taxon>Metazoa</taxon>
        <taxon>Spiralia</taxon>
        <taxon>Lophotrochozoa</taxon>
        <taxon>Platyhelminthes</taxon>
        <taxon>Cestoda</taxon>
        <taxon>Eucestoda</taxon>
        <taxon>Diphyllobothriidea</taxon>
        <taxon>Diphyllobothriidae</taxon>
        <taxon>Schistocephalus</taxon>
    </lineage>
</organism>
<feature type="compositionally biased region" description="Polar residues" evidence="3">
    <location>
        <begin position="110"/>
        <end position="120"/>
    </location>
</feature>
<feature type="compositionally biased region" description="Low complexity" evidence="3">
    <location>
        <begin position="160"/>
        <end position="172"/>
    </location>
</feature>
<dbReference type="OrthoDB" id="6252596at2759"/>